<proteinExistence type="predicted"/>
<accession>A0A9D1I721</accession>
<reference evidence="1" key="1">
    <citation type="submission" date="2020-10" db="EMBL/GenBank/DDBJ databases">
        <authorList>
            <person name="Gilroy R."/>
        </authorList>
    </citation>
    <scope>NUCLEOTIDE SEQUENCE</scope>
    <source>
        <strain evidence="1">11300</strain>
    </source>
</reference>
<dbReference type="EMBL" id="DVMO01000129">
    <property type="protein sequence ID" value="HIU28383.1"/>
    <property type="molecule type" value="Genomic_DNA"/>
</dbReference>
<gene>
    <name evidence="1" type="ORF">IAD16_08395</name>
</gene>
<reference evidence="1" key="2">
    <citation type="journal article" date="2021" name="PeerJ">
        <title>Extensive microbial diversity within the chicken gut microbiome revealed by metagenomics and culture.</title>
        <authorList>
            <person name="Gilroy R."/>
            <person name="Ravi A."/>
            <person name="Getino M."/>
            <person name="Pursley I."/>
            <person name="Horton D.L."/>
            <person name="Alikhan N.F."/>
            <person name="Baker D."/>
            <person name="Gharbi K."/>
            <person name="Hall N."/>
            <person name="Watson M."/>
            <person name="Adriaenssens E.M."/>
            <person name="Foster-Nyarko E."/>
            <person name="Jarju S."/>
            <person name="Secka A."/>
            <person name="Antonio M."/>
            <person name="Oren A."/>
            <person name="Chaudhuri R.R."/>
            <person name="La Ragione R."/>
            <person name="Hildebrand F."/>
            <person name="Pallen M.J."/>
        </authorList>
    </citation>
    <scope>NUCLEOTIDE SEQUENCE</scope>
    <source>
        <strain evidence="1">11300</strain>
    </source>
</reference>
<sequence length="90" mass="10545">MFTIFNSESLWIGRDMKRAYQIRETLGAAGILYKVKARSHQSRWGSRGSQRAMSGSFGISSEHMYEYEIFVYKKDLERAKYLVSQIRPQD</sequence>
<name>A0A9D1I721_9FIRM</name>
<dbReference type="AlphaFoldDB" id="A0A9D1I721"/>
<organism evidence="1 2">
    <name type="scientific">Candidatus Fimisoma avicola</name>
    <dbReference type="NCBI Taxonomy" id="2840826"/>
    <lineage>
        <taxon>Bacteria</taxon>
        <taxon>Bacillati</taxon>
        <taxon>Bacillota</taxon>
        <taxon>Clostridia</taxon>
        <taxon>Eubacteriales</taxon>
        <taxon>Candidatus Fimisoma</taxon>
    </lineage>
</organism>
<comment type="caution">
    <text evidence="1">The sequence shown here is derived from an EMBL/GenBank/DDBJ whole genome shotgun (WGS) entry which is preliminary data.</text>
</comment>
<evidence type="ECO:0008006" key="3">
    <source>
        <dbReference type="Google" id="ProtNLM"/>
    </source>
</evidence>
<evidence type="ECO:0000313" key="1">
    <source>
        <dbReference type="EMBL" id="HIU28383.1"/>
    </source>
</evidence>
<dbReference type="Proteomes" id="UP000824091">
    <property type="component" value="Unassembled WGS sequence"/>
</dbReference>
<protein>
    <recommendedName>
        <fullName evidence="3">DUF2007 domain-containing protein</fullName>
    </recommendedName>
</protein>
<evidence type="ECO:0000313" key="2">
    <source>
        <dbReference type="Proteomes" id="UP000824091"/>
    </source>
</evidence>